<dbReference type="RefSeq" id="WP_224827603.1">
    <property type="nucleotide sequence ID" value="NZ_JAIVEF010000002.1"/>
</dbReference>
<evidence type="ECO:0000313" key="4">
    <source>
        <dbReference type="EMBL" id="MFC4986640.1"/>
    </source>
</evidence>
<keyword evidence="2 4" id="KW-0012">Acyltransferase</keyword>
<evidence type="ECO:0000256" key="2">
    <source>
        <dbReference type="ARBA" id="ARBA00023315"/>
    </source>
</evidence>
<protein>
    <submittedName>
        <fullName evidence="4">GNAT family N-acetyltransferase</fullName>
        <ecNumber evidence="4">2.3.-.-</ecNumber>
    </submittedName>
</protein>
<accession>A0ABD5QAU5</accession>
<gene>
    <name evidence="4" type="ORF">ACFPFO_02370</name>
</gene>
<feature type="domain" description="N-acetyltransferase" evidence="3">
    <location>
        <begin position="4"/>
        <end position="168"/>
    </location>
</feature>
<sequence>MTDPTIRTATPEDVTGIRHVAERSWNAAYNGILDGETIDCALEEWYDPDQVREFVDRDEVTYLVAEDGDVVGYASGGPDGEGEGDVAVLGAIYADPDLWGEGIGTALLSAFERERRRAGDDAVRLRVLADNEVGIAFYRARGYEPVAEREDELFGERVAERVFRRALE</sequence>
<dbReference type="InterPro" id="IPR000182">
    <property type="entry name" value="GNAT_dom"/>
</dbReference>
<dbReference type="CDD" id="cd04301">
    <property type="entry name" value="NAT_SF"/>
    <property type="match status" value="1"/>
</dbReference>
<organism evidence="4 5">
    <name type="scientific">Saliphagus infecundisoli</name>
    <dbReference type="NCBI Taxonomy" id="1849069"/>
    <lineage>
        <taxon>Archaea</taxon>
        <taxon>Methanobacteriati</taxon>
        <taxon>Methanobacteriota</taxon>
        <taxon>Stenosarchaea group</taxon>
        <taxon>Halobacteria</taxon>
        <taxon>Halobacteriales</taxon>
        <taxon>Natrialbaceae</taxon>
        <taxon>Saliphagus</taxon>
    </lineage>
</organism>
<dbReference type="Gene3D" id="3.40.630.30">
    <property type="match status" value="1"/>
</dbReference>
<dbReference type="Proteomes" id="UP001595925">
    <property type="component" value="Unassembled WGS sequence"/>
</dbReference>
<comment type="caution">
    <text evidence="4">The sequence shown here is derived from an EMBL/GenBank/DDBJ whole genome shotgun (WGS) entry which is preliminary data.</text>
</comment>
<dbReference type="Pfam" id="PF00583">
    <property type="entry name" value="Acetyltransf_1"/>
    <property type="match status" value="1"/>
</dbReference>
<evidence type="ECO:0000313" key="5">
    <source>
        <dbReference type="Proteomes" id="UP001595925"/>
    </source>
</evidence>
<dbReference type="GO" id="GO:0016746">
    <property type="term" value="F:acyltransferase activity"/>
    <property type="evidence" value="ECO:0007669"/>
    <property type="project" value="UniProtKB-KW"/>
</dbReference>
<reference evidence="4 5" key="1">
    <citation type="journal article" date="2019" name="Int. J. Syst. Evol. Microbiol.">
        <title>The Global Catalogue of Microorganisms (GCM) 10K type strain sequencing project: providing services to taxonomists for standard genome sequencing and annotation.</title>
        <authorList>
            <consortium name="The Broad Institute Genomics Platform"/>
            <consortium name="The Broad Institute Genome Sequencing Center for Infectious Disease"/>
            <person name="Wu L."/>
            <person name="Ma J."/>
        </authorList>
    </citation>
    <scope>NUCLEOTIDE SEQUENCE [LARGE SCALE GENOMIC DNA]</scope>
    <source>
        <strain evidence="4 5">CGMCC 1.15824</strain>
    </source>
</reference>
<evidence type="ECO:0000259" key="3">
    <source>
        <dbReference type="PROSITE" id="PS51186"/>
    </source>
</evidence>
<dbReference type="PANTHER" id="PTHR43877:SF2">
    <property type="entry name" value="AMINOALKYLPHOSPHONATE N-ACETYLTRANSFERASE-RELATED"/>
    <property type="match status" value="1"/>
</dbReference>
<dbReference type="InterPro" id="IPR050832">
    <property type="entry name" value="Bact_Acetyltransf"/>
</dbReference>
<dbReference type="PROSITE" id="PS51186">
    <property type="entry name" value="GNAT"/>
    <property type="match status" value="1"/>
</dbReference>
<dbReference type="EC" id="2.3.-.-" evidence="4"/>
<keyword evidence="1 4" id="KW-0808">Transferase</keyword>
<dbReference type="PANTHER" id="PTHR43877">
    <property type="entry name" value="AMINOALKYLPHOSPHONATE N-ACETYLTRANSFERASE-RELATED-RELATED"/>
    <property type="match status" value="1"/>
</dbReference>
<evidence type="ECO:0000256" key="1">
    <source>
        <dbReference type="ARBA" id="ARBA00022679"/>
    </source>
</evidence>
<dbReference type="SUPFAM" id="SSF55729">
    <property type="entry name" value="Acyl-CoA N-acyltransferases (Nat)"/>
    <property type="match status" value="1"/>
</dbReference>
<name>A0ABD5QAU5_9EURY</name>
<keyword evidence="5" id="KW-1185">Reference proteome</keyword>
<dbReference type="EMBL" id="JBHSJG010000006">
    <property type="protein sequence ID" value="MFC4986640.1"/>
    <property type="molecule type" value="Genomic_DNA"/>
</dbReference>
<proteinExistence type="predicted"/>
<dbReference type="InterPro" id="IPR016181">
    <property type="entry name" value="Acyl_CoA_acyltransferase"/>
</dbReference>
<dbReference type="AlphaFoldDB" id="A0ABD5QAU5"/>